<protein>
    <submittedName>
        <fullName evidence="1">Uncharacterized protein</fullName>
    </submittedName>
</protein>
<organism evidence="1 2">
    <name type="scientific">Ehrlichia canis (strain Jake)</name>
    <dbReference type="NCBI Taxonomy" id="269484"/>
    <lineage>
        <taxon>Bacteria</taxon>
        <taxon>Pseudomonadati</taxon>
        <taxon>Pseudomonadota</taxon>
        <taxon>Alphaproteobacteria</taxon>
        <taxon>Rickettsiales</taxon>
        <taxon>Anaplasmataceae</taxon>
        <taxon>Ehrlichia</taxon>
    </lineage>
</organism>
<dbReference type="EMBL" id="CP000107">
    <property type="protein sequence ID" value="AAZ68747.1"/>
    <property type="molecule type" value="Genomic_DNA"/>
</dbReference>
<evidence type="ECO:0000313" key="2">
    <source>
        <dbReference type="Proteomes" id="UP000000435"/>
    </source>
</evidence>
<dbReference type="Proteomes" id="UP000000435">
    <property type="component" value="Chromosome"/>
</dbReference>
<name>A0ACA6AWL9_EHRCJ</name>
<accession>A0ACA6AWL9</accession>
<sequence>MKDCYKIALLVTTILVLIFLILLMASIFLIMIYKHNKKVMQTIQHPTIDSTDLRVEEASDDEEYDPMDRDLLYCDEEGENVRGVLDAQTTTDEGSNDVPPSTHVNQETSHTARVEQIDKATQTQETLNAQEEVQVNKHTNDVGNDTNESLAPIVNISREGLAGYSRLLEEVVDDKLNLTTQNPTFAGVGSSLSNTHDVTQKAYITERETEREKVETEVKVQETLSVKKTEYQGASSKFFNDIGSNVSKDLPPFVNTTFCREALNGELSDIEMDDDSDSCLLYSGMKKKVPYFNADFYAGNGYENASGAYYSYHVSPDSLSTTASARGKYDGVFAQAIEEGLERISSGLQNKSIGAAQGDSIKDCAGDDISPVVRIAGNECLVGNDDLVKETTDDDDNSKLVSLNAPAADSNRSGISVLSDVNPVANYTAEVGKEYVAKNGETNVSQSGGVIFPNVKEHVSFNSEQSGNGKKRVSFSLHPTIFYYSTVFDEVSRGNDGVSEESREKYAVKYEQEDSTTFSLSTSQEHLKDETSIATGQDIVDCDKTTENYFVSLPNDVSTVQGAANDSETNIHKQTTLIDVVERKSLHLCDTVSLGSGSSKTMVVDSTATASACGLVEKSSIENATATSTSAVSTPEMRQELRTSVVESSNVSQKFVEPVAFDSGKESSSSAVPAEFSSESIGTATVKGELPNEAVDQSMSTSLNQALVPYAVGAVVDTAGNSFDTNMFRINEQLSDVLPSEKTTLVITYGVDGGSKNTFVCQVNHNSITSRFNLSVNEIGMLNSRNTDSGVDFVERFLQPRFPYGLQQRFSLDQLSMLYPRHANPDIIGSRAGFLQPVPYRLQQRFSFDQLTMLYPRHANPDIIGSRAGFLQPVPYGLQQRFSFDQLSMLYPCHTNPGMIGFRARFLQRGLSQQLHELQKTAVQVCNFDESITTSVKPVAAVNSISEMQRELPIVTDSHLASSSLSQEFMESETTVCSKEGFQDRSAKPIATINSVSEMQRELPIVTDSHLASSSLSQEFMESETAVCSKEGFQDRSAKPIAAINSVSEMHRELPIVTDSHLASSSLSQEFMESETTVCSKEGFQDRSAKPIAAINSAYEMQSKLPIMTGNHLASSNGRQELILSVAAFDLAKESSSGYTEENPAAIVSTSEIRESTETIHTAGSMRQGLVLSTTGDLAKEFSSGYTEENPAAIVSTSEIRESTETIHTAGSMRQGLVLSTTGDLGKESSSGYTEENPAAIVSTSEIQESTETIHTAGSMRQGLVLSTTGDLAKESSSEYTEENPAAIVSTSEIQESTETIHTAGSMRQGLVLSTTEFGIAKVPDSIDTSKNNGRLSSVLQDDDNNIFGTVSFVTNEIKSVCVNKVKSNISFISNGFDIAVRKGKMEFKMLYPHAANPNIGDRAKFLQPRLSIELQQQLSKLQKTAVQAYAVDQGIENLLSTSTVESIDTTEMNGQLFDEPIYHLVDSDVNQKLIKPTSPAVFDLEEESFMENASAKPTTAIIDMHEIQKKLPTGTDHHLASSSVSKELMGSTISGVFNSAEISNGQTCEAVLTEPVVERVTNTTKDDMQYDDLPLIDNRYELVVYNLIEERKAKGNVTVKSSSMIIEQEILLVDCYDIIRLSMKDLKMDFVDISSVELEDVSLLFLERGQLVTKKLLLSIIKNISPIFVRVFSGGDVSDNEWKLLEMLLNDRRICENFYVKRILCYYAVIIEYAGVLNKEYSKLLDRKLKIGGKIERKRAEIDRAIVNDGKPHGKFSLSKFKPSVATLKKELSELNSNFGSNAILLSECEEKIKQLKNERVAFVNNDSDYMNSLVSCIIGDFDIYDDRANNVVKNCYTIGNFISKDIGEDLEMLVLVLKCSVVDSSGFVKNIILRMKQINSKKAALLNTEQTRGMLLGVATTNGYEVVSACGSVRSV</sequence>
<evidence type="ECO:0000313" key="1">
    <source>
        <dbReference type="EMBL" id="AAZ68747.1"/>
    </source>
</evidence>
<reference evidence="2" key="1">
    <citation type="journal article" date="2006" name="J. Bacteriol.">
        <title>The genome of the obligately intracellular bacterium Ehrlichia canis reveals themes of complex membrane structure and immune evasion strategies.</title>
        <authorList>
            <person name="Mavromatis K."/>
            <person name="Doyle C.K."/>
            <person name="Lykidis A."/>
            <person name="Ivanova N."/>
            <person name="Francino M.P."/>
            <person name="Chain P."/>
            <person name="Shin M."/>
            <person name="Malfatti S."/>
            <person name="Larimer F."/>
            <person name="Copeland A."/>
            <person name="Detter J.C."/>
            <person name="Land M."/>
            <person name="Richardson P.M."/>
            <person name="Yu X.J."/>
            <person name="Walker D.H."/>
            <person name="McBride J.W."/>
            <person name="Kyrpides N.C."/>
        </authorList>
    </citation>
    <scope>NUCLEOTIDE SEQUENCE [LARGE SCALE GENOMIC DNA]</scope>
    <source>
        <strain evidence="2">Jake</strain>
    </source>
</reference>
<proteinExistence type="predicted"/>
<keyword evidence="2" id="KW-1185">Reference proteome</keyword>
<gene>
    <name evidence="1" type="ordered locus">Ecaj_0715</name>
</gene>